<organism evidence="1 2">
    <name type="scientific">Melia azedarach</name>
    <name type="common">Chinaberry tree</name>
    <dbReference type="NCBI Taxonomy" id="155640"/>
    <lineage>
        <taxon>Eukaryota</taxon>
        <taxon>Viridiplantae</taxon>
        <taxon>Streptophyta</taxon>
        <taxon>Embryophyta</taxon>
        <taxon>Tracheophyta</taxon>
        <taxon>Spermatophyta</taxon>
        <taxon>Magnoliopsida</taxon>
        <taxon>eudicotyledons</taxon>
        <taxon>Gunneridae</taxon>
        <taxon>Pentapetalae</taxon>
        <taxon>rosids</taxon>
        <taxon>malvids</taxon>
        <taxon>Sapindales</taxon>
        <taxon>Meliaceae</taxon>
        <taxon>Melia</taxon>
    </lineage>
</organism>
<evidence type="ECO:0000313" key="1">
    <source>
        <dbReference type="EMBL" id="KAJ4715935.1"/>
    </source>
</evidence>
<proteinExistence type="predicted"/>
<comment type="caution">
    <text evidence="1">The sequence shown here is derived from an EMBL/GenBank/DDBJ whole genome shotgun (WGS) entry which is preliminary data.</text>
</comment>
<accession>A0ACC1Y080</accession>
<sequence>MQLETMHTHMKKICGDLEMRRKSFLLPDDVMMDIFLRLETKSLAQLRCVCKSWNSLITSQSFVEFHLNQSMRNPRPLLFRHGVSPSHIGFYSTKSQEFENLPDPPFCTELADLDVVGSCNGMLCLCSNGSDRSLIYLWNPLIKKYITLPKPSNNPRYLGFGVNSMSGHLDDFKVVTIYANANAEVYSLRSNSWKNIEDGFPRSVEINCSHINSSVFVKGSVHWCARLSCYFKNDCPWLIVSFDFAKEEFHKVKFPEDMSTIDADKYLNVLDGYLCVFATVPGTFRAYELWVMKKYGVSESWTKLYKIDKPQSIWWPLGFTTRGKIFIRGECRHGGNGLLIYNPHCETFKCIGVHLPHYAIQVLTFVESIITPAPQSAIMGRS</sequence>
<keyword evidence="2" id="KW-1185">Reference proteome</keyword>
<dbReference type="EMBL" id="CM051399">
    <property type="protein sequence ID" value="KAJ4715935.1"/>
    <property type="molecule type" value="Genomic_DNA"/>
</dbReference>
<evidence type="ECO:0000313" key="2">
    <source>
        <dbReference type="Proteomes" id="UP001164539"/>
    </source>
</evidence>
<protein>
    <submittedName>
        <fullName evidence="1">F-box protein</fullName>
    </submittedName>
</protein>
<name>A0ACC1Y080_MELAZ</name>
<dbReference type="Proteomes" id="UP001164539">
    <property type="component" value="Chromosome 6"/>
</dbReference>
<gene>
    <name evidence="1" type="ORF">OWV82_011022</name>
</gene>
<reference evidence="1 2" key="1">
    <citation type="journal article" date="2023" name="Science">
        <title>Complex scaffold remodeling in plant triterpene biosynthesis.</title>
        <authorList>
            <person name="De La Pena R."/>
            <person name="Hodgson H."/>
            <person name="Liu J.C."/>
            <person name="Stephenson M.J."/>
            <person name="Martin A.C."/>
            <person name="Owen C."/>
            <person name="Harkess A."/>
            <person name="Leebens-Mack J."/>
            <person name="Jimenez L.E."/>
            <person name="Osbourn A."/>
            <person name="Sattely E.S."/>
        </authorList>
    </citation>
    <scope>NUCLEOTIDE SEQUENCE [LARGE SCALE GENOMIC DNA]</scope>
    <source>
        <strain evidence="2">cv. JPN11</strain>
        <tissue evidence="1">Leaf</tissue>
    </source>
</reference>